<keyword evidence="3" id="KW-1185">Reference proteome</keyword>
<dbReference type="PANTHER" id="PTHR41247">
    <property type="entry name" value="HTH-TYPE TRANSCRIPTIONAL REPRESSOR YCNK"/>
    <property type="match status" value="1"/>
</dbReference>
<dbReference type="Gene3D" id="3.30.70.2060">
    <property type="match status" value="1"/>
</dbReference>
<feature type="chain" id="PRO_5020688094" evidence="1">
    <location>
        <begin position="20"/>
        <end position="169"/>
    </location>
</feature>
<dbReference type="InterPro" id="IPR008719">
    <property type="entry name" value="N2O_reductase_NosL"/>
</dbReference>
<reference evidence="2 3" key="1">
    <citation type="submission" date="2019-03" db="EMBL/GenBank/DDBJ databases">
        <title>Genomic Encyclopedia of Type Strains, Phase IV (KMG-IV): sequencing the most valuable type-strain genomes for metagenomic binning, comparative biology and taxonomic classification.</title>
        <authorList>
            <person name="Goeker M."/>
        </authorList>
    </citation>
    <scope>NUCLEOTIDE SEQUENCE [LARGE SCALE GENOMIC DNA]</scope>
    <source>
        <strain evidence="2 3">DSM 100309</strain>
    </source>
</reference>
<evidence type="ECO:0000256" key="1">
    <source>
        <dbReference type="SAM" id="SignalP"/>
    </source>
</evidence>
<gene>
    <name evidence="2" type="ORF">EDC63_11622</name>
</gene>
<dbReference type="PANTHER" id="PTHR41247:SF1">
    <property type="entry name" value="HTH-TYPE TRANSCRIPTIONAL REPRESSOR YCNK"/>
    <property type="match status" value="1"/>
</dbReference>
<feature type="signal peptide" evidence="1">
    <location>
        <begin position="1"/>
        <end position="19"/>
    </location>
</feature>
<dbReference type="PROSITE" id="PS51257">
    <property type="entry name" value="PROKAR_LIPOPROTEIN"/>
    <property type="match status" value="1"/>
</dbReference>
<dbReference type="EMBL" id="SMCO01000016">
    <property type="protein sequence ID" value="TCV83272.1"/>
    <property type="molecule type" value="Genomic_DNA"/>
</dbReference>
<comment type="caution">
    <text evidence="2">The sequence shown here is derived from an EMBL/GenBank/DDBJ whole genome shotgun (WGS) entry which is preliminary data.</text>
</comment>
<dbReference type="Gene3D" id="3.30.70.2050">
    <property type="match status" value="1"/>
</dbReference>
<keyword evidence="1" id="KW-0732">Signal</keyword>
<dbReference type="AlphaFoldDB" id="A0A4R3XW89"/>
<protein>
    <submittedName>
        <fullName evidence="2">Copper chaperone NosL</fullName>
    </submittedName>
</protein>
<evidence type="ECO:0000313" key="3">
    <source>
        <dbReference type="Proteomes" id="UP000295367"/>
    </source>
</evidence>
<sequence length="169" mass="18877">MKQTNLVLMSLLLAALTFGCTKQDEAIKVVEINQGTSCSLDGMILADYPGPKAQIHYDKGDPDFFCDTMEMFSIYLRPEQKKRVKALFTQDMGKTPWDQPKGNWIDAKSAYYVLDSKKSGSMGPTLGAFSRIEDAQTFVKQFGGKILKFDEVTINMVSLDGGAQHDERM</sequence>
<dbReference type="Pfam" id="PF05573">
    <property type="entry name" value="NosL"/>
    <property type="match status" value="1"/>
</dbReference>
<accession>A0A4R3XW89</accession>
<name>A0A4R3XW89_9PROT</name>
<dbReference type="OrthoDB" id="982633at2"/>
<proteinExistence type="predicted"/>
<dbReference type="SUPFAM" id="SSF160387">
    <property type="entry name" value="NosL/MerB-like"/>
    <property type="match status" value="1"/>
</dbReference>
<evidence type="ECO:0000313" key="2">
    <source>
        <dbReference type="EMBL" id="TCV83272.1"/>
    </source>
</evidence>
<dbReference type="RefSeq" id="WP_124947116.1">
    <property type="nucleotide sequence ID" value="NZ_BHVT01000065.1"/>
</dbReference>
<dbReference type="Proteomes" id="UP000295367">
    <property type="component" value="Unassembled WGS sequence"/>
</dbReference>
<organism evidence="2 3">
    <name type="scientific">Sulfurirhabdus autotrophica</name>
    <dbReference type="NCBI Taxonomy" id="1706046"/>
    <lineage>
        <taxon>Bacteria</taxon>
        <taxon>Pseudomonadati</taxon>
        <taxon>Pseudomonadota</taxon>
        <taxon>Betaproteobacteria</taxon>
        <taxon>Nitrosomonadales</taxon>
        <taxon>Sulfuricellaceae</taxon>
        <taxon>Sulfurirhabdus</taxon>
    </lineage>
</organism>